<feature type="domain" description="Zinc finger/thioredoxin putative" evidence="2">
    <location>
        <begin position="3"/>
        <end position="39"/>
    </location>
</feature>
<gene>
    <name evidence="3" type="ORF">Q2T77_26895</name>
</gene>
<feature type="region of interest" description="Disordered" evidence="1">
    <location>
        <begin position="96"/>
        <end position="116"/>
    </location>
</feature>
<protein>
    <submittedName>
        <fullName evidence="3">Zinc-ribbon and DUF3426 domain-containing protein</fullName>
    </submittedName>
</protein>
<evidence type="ECO:0000256" key="1">
    <source>
        <dbReference type="SAM" id="MobiDB-lite"/>
    </source>
</evidence>
<sequence length="412" mass="43118">MSLVTRCPACDTTFKVVRDQLRISDGWVRCGRCSQVFDATIDLQETPPASSSPAVAAPEPGEPPPHTDPEPPAATAAETADAPAEAIAETDFFDDEQASGPAPLAPSDGFLAPRPMSWPDADSLLLGDQGRTAVRPPVPPPLAFPDIDLTLPSRPATLASAVTPPEADDSGHMQLEKALRRARIKSAKIARAKAKEQAAAAAAAVAEVAPVVQAASEPEPAAGRADAASATALDAEPLPAFLGIDEAPIGWRRPAVRRSLVVAAVLAALLLLAQVLHQERDLIAARQPALRPLLDGLCRVTGCTLTALRQINDIKIDGASFARDKEGDGFHLGFTVRNSATLPLAMPAVELSLLDTQERAVVRRVLMPSDFGAPAVLPAHAERSASLALRLSGDEAASMPPVAGFRLEALYP</sequence>
<dbReference type="EMBL" id="JAUKVY010000023">
    <property type="protein sequence ID" value="MDO1535919.1"/>
    <property type="molecule type" value="Genomic_DNA"/>
</dbReference>
<dbReference type="Proteomes" id="UP001169027">
    <property type="component" value="Unassembled WGS sequence"/>
</dbReference>
<comment type="caution">
    <text evidence="3">The sequence shown here is derived from an EMBL/GenBank/DDBJ whole genome shotgun (WGS) entry which is preliminary data.</text>
</comment>
<dbReference type="NCBIfam" id="TIGR02098">
    <property type="entry name" value="MJ0042_CXXC"/>
    <property type="match status" value="1"/>
</dbReference>
<keyword evidence="4" id="KW-1185">Reference proteome</keyword>
<dbReference type="RefSeq" id="WP_301813767.1">
    <property type="nucleotide sequence ID" value="NZ_JAUJZH010000023.1"/>
</dbReference>
<evidence type="ECO:0000259" key="2">
    <source>
        <dbReference type="Pfam" id="PF13719"/>
    </source>
</evidence>
<reference evidence="3" key="1">
    <citation type="submission" date="2023-06" db="EMBL/GenBank/DDBJ databases">
        <authorList>
            <person name="Jiang Y."/>
            <person name="Liu Q."/>
        </authorList>
    </citation>
    <scope>NUCLEOTIDE SEQUENCE</scope>
    <source>
        <strain evidence="3">CGMCC 1.12090</strain>
    </source>
</reference>
<dbReference type="InterPro" id="IPR011723">
    <property type="entry name" value="Znf/thioredoxin_put"/>
</dbReference>
<feature type="compositionally biased region" description="Low complexity" evidence="1">
    <location>
        <begin position="45"/>
        <end position="59"/>
    </location>
</feature>
<organism evidence="3 4">
    <name type="scientific">Variovorax ginsengisoli</name>
    <dbReference type="NCBI Taxonomy" id="363844"/>
    <lineage>
        <taxon>Bacteria</taxon>
        <taxon>Pseudomonadati</taxon>
        <taxon>Pseudomonadota</taxon>
        <taxon>Betaproteobacteria</taxon>
        <taxon>Burkholderiales</taxon>
        <taxon>Comamonadaceae</taxon>
        <taxon>Variovorax</taxon>
    </lineage>
</organism>
<dbReference type="Pfam" id="PF13719">
    <property type="entry name" value="Zn_ribbon_5"/>
    <property type="match status" value="1"/>
</dbReference>
<proteinExistence type="predicted"/>
<accession>A0ABT8SAG6</accession>
<evidence type="ECO:0000313" key="3">
    <source>
        <dbReference type="EMBL" id="MDO1535919.1"/>
    </source>
</evidence>
<dbReference type="Pfam" id="PF11906">
    <property type="entry name" value="DUF3426"/>
    <property type="match status" value="1"/>
</dbReference>
<dbReference type="InterPro" id="IPR021834">
    <property type="entry name" value="DUF3426"/>
</dbReference>
<feature type="compositionally biased region" description="Low complexity" evidence="1">
    <location>
        <begin position="73"/>
        <end position="84"/>
    </location>
</feature>
<feature type="compositionally biased region" description="Pro residues" evidence="1">
    <location>
        <begin position="60"/>
        <end position="72"/>
    </location>
</feature>
<evidence type="ECO:0000313" key="4">
    <source>
        <dbReference type="Proteomes" id="UP001169027"/>
    </source>
</evidence>
<feature type="region of interest" description="Disordered" evidence="1">
    <location>
        <begin position="44"/>
        <end position="84"/>
    </location>
</feature>
<name>A0ABT8SAG6_9BURK</name>